<feature type="compositionally biased region" description="Basic and acidic residues" evidence="1">
    <location>
        <begin position="169"/>
        <end position="179"/>
    </location>
</feature>
<sequence>SISNDARWLCTAKSVKIKGGSNYVSMQPLSDPEYVSDRYEYISRGLLLNSILHLSSTHSMKKYSFSQILWRFEGKSAFRLGQKVLVNCKESEYGSTNTGSSDNTGVSEDAVNDVFLASKYLRDGEVVFDSDMTQYYNDDYNTCTSPQRFETSVSVLNLISNQKPNNELNKNKGDSDRNVNKNSGEYLTFDYNSLE</sequence>
<feature type="non-terminal residue" evidence="2">
    <location>
        <position position="195"/>
    </location>
</feature>
<dbReference type="AlphaFoldDB" id="A0A9N9HRW0"/>
<protein>
    <submittedName>
        <fullName evidence="2">15181_t:CDS:1</fullName>
    </submittedName>
</protein>
<evidence type="ECO:0000313" key="2">
    <source>
        <dbReference type="EMBL" id="CAG8702254.1"/>
    </source>
</evidence>
<accession>A0A9N9HRW0</accession>
<comment type="caution">
    <text evidence="2">The sequence shown here is derived from an EMBL/GenBank/DDBJ whole genome shotgun (WGS) entry which is preliminary data.</text>
</comment>
<evidence type="ECO:0000256" key="1">
    <source>
        <dbReference type="SAM" id="MobiDB-lite"/>
    </source>
</evidence>
<organism evidence="2 3">
    <name type="scientific">Funneliformis caledonium</name>
    <dbReference type="NCBI Taxonomy" id="1117310"/>
    <lineage>
        <taxon>Eukaryota</taxon>
        <taxon>Fungi</taxon>
        <taxon>Fungi incertae sedis</taxon>
        <taxon>Mucoromycota</taxon>
        <taxon>Glomeromycotina</taxon>
        <taxon>Glomeromycetes</taxon>
        <taxon>Glomerales</taxon>
        <taxon>Glomeraceae</taxon>
        <taxon>Funneliformis</taxon>
    </lineage>
</organism>
<gene>
    <name evidence="2" type="ORF">FCALED_LOCUS13535</name>
</gene>
<dbReference type="Proteomes" id="UP000789570">
    <property type="component" value="Unassembled WGS sequence"/>
</dbReference>
<name>A0A9N9HRW0_9GLOM</name>
<dbReference type="EMBL" id="CAJVPQ010007963">
    <property type="protein sequence ID" value="CAG8702254.1"/>
    <property type="molecule type" value="Genomic_DNA"/>
</dbReference>
<reference evidence="2" key="1">
    <citation type="submission" date="2021-06" db="EMBL/GenBank/DDBJ databases">
        <authorList>
            <person name="Kallberg Y."/>
            <person name="Tangrot J."/>
            <person name="Rosling A."/>
        </authorList>
    </citation>
    <scope>NUCLEOTIDE SEQUENCE</scope>
    <source>
        <strain evidence="2">UK204</strain>
    </source>
</reference>
<evidence type="ECO:0000313" key="3">
    <source>
        <dbReference type="Proteomes" id="UP000789570"/>
    </source>
</evidence>
<keyword evidence="3" id="KW-1185">Reference proteome</keyword>
<proteinExistence type="predicted"/>
<feature type="region of interest" description="Disordered" evidence="1">
    <location>
        <begin position="163"/>
        <end position="184"/>
    </location>
</feature>